<sequence length="106" mass="11708">MAGRLLANLIVAGGGILIRAAAQAYKQAIVNAQRSGVTAESVKAATKARQMTLEEAEKILGIDSKMSYDEVLKKYNHLFERNEKEGTFYIQSKVYRARLAIERGCT</sequence>
<comment type="subcellular location">
    <subcellularLocation>
        <location evidence="1">Mitochondrion inner membrane</location>
        <topology evidence="1">Peripheral membrane protein</topology>
    </subcellularLocation>
</comment>
<feature type="chain" id="PRO_5045128199" evidence="9">
    <location>
        <begin position="23"/>
        <end position="106"/>
    </location>
</feature>
<evidence type="ECO:0000256" key="1">
    <source>
        <dbReference type="ARBA" id="ARBA00004637"/>
    </source>
</evidence>
<protein>
    <submittedName>
        <fullName evidence="10">Uncharacterized protein</fullName>
    </submittedName>
</protein>
<evidence type="ECO:0000256" key="5">
    <source>
        <dbReference type="ARBA" id="ARBA00022927"/>
    </source>
</evidence>
<dbReference type="InterPro" id="IPR005341">
    <property type="entry name" value="Tim16"/>
</dbReference>
<evidence type="ECO:0000256" key="2">
    <source>
        <dbReference type="ARBA" id="ARBA00008817"/>
    </source>
</evidence>
<comment type="similarity">
    <text evidence="2">Belongs to the TIM16/PAM16 family.</text>
</comment>
<keyword evidence="11" id="KW-1185">Reference proteome</keyword>
<comment type="caution">
    <text evidence="10">The sequence shown here is derived from an EMBL/GenBank/DDBJ whole genome shotgun (WGS) entry which is preliminary data.</text>
</comment>
<dbReference type="Pfam" id="PF03656">
    <property type="entry name" value="Pam16"/>
    <property type="match status" value="1"/>
</dbReference>
<keyword evidence="3" id="KW-0813">Transport</keyword>
<dbReference type="Proteomes" id="UP001491310">
    <property type="component" value="Unassembled WGS sequence"/>
</dbReference>
<keyword evidence="4" id="KW-0999">Mitochondrion inner membrane</keyword>
<evidence type="ECO:0000256" key="9">
    <source>
        <dbReference type="SAM" id="SignalP"/>
    </source>
</evidence>
<evidence type="ECO:0000256" key="6">
    <source>
        <dbReference type="ARBA" id="ARBA00023010"/>
    </source>
</evidence>
<proteinExistence type="inferred from homology"/>
<organism evidence="10 11">
    <name type="scientific">Coccomyxa subellipsoidea</name>
    <dbReference type="NCBI Taxonomy" id="248742"/>
    <lineage>
        <taxon>Eukaryota</taxon>
        <taxon>Viridiplantae</taxon>
        <taxon>Chlorophyta</taxon>
        <taxon>core chlorophytes</taxon>
        <taxon>Trebouxiophyceae</taxon>
        <taxon>Trebouxiophyceae incertae sedis</taxon>
        <taxon>Coccomyxaceae</taxon>
        <taxon>Coccomyxa</taxon>
    </lineage>
</organism>
<dbReference type="PANTHER" id="PTHR12388">
    <property type="entry name" value="MITOCHONDRIA ASSOCIATED GRANULOCYTE MACROPHAGE CSF SIGNALING MOLECULE"/>
    <property type="match status" value="1"/>
</dbReference>
<evidence type="ECO:0000313" key="10">
    <source>
        <dbReference type="EMBL" id="KAK9918236.1"/>
    </source>
</evidence>
<accession>A0ABR2Z2Q6</accession>
<evidence type="ECO:0000256" key="4">
    <source>
        <dbReference type="ARBA" id="ARBA00022792"/>
    </source>
</evidence>
<reference evidence="10 11" key="1">
    <citation type="journal article" date="2024" name="Nat. Commun.">
        <title>Phylogenomics reveals the evolutionary origins of lichenization in chlorophyte algae.</title>
        <authorList>
            <person name="Puginier C."/>
            <person name="Libourel C."/>
            <person name="Otte J."/>
            <person name="Skaloud P."/>
            <person name="Haon M."/>
            <person name="Grisel S."/>
            <person name="Petersen M."/>
            <person name="Berrin J.G."/>
            <person name="Delaux P.M."/>
            <person name="Dal Grande F."/>
            <person name="Keller J."/>
        </authorList>
    </citation>
    <scope>NUCLEOTIDE SEQUENCE [LARGE SCALE GENOMIC DNA]</scope>
    <source>
        <strain evidence="10 11">SAG 216-7</strain>
    </source>
</reference>
<keyword evidence="7" id="KW-0496">Mitochondrion</keyword>
<evidence type="ECO:0000256" key="3">
    <source>
        <dbReference type="ARBA" id="ARBA00022448"/>
    </source>
</evidence>
<evidence type="ECO:0000313" key="11">
    <source>
        <dbReference type="Proteomes" id="UP001491310"/>
    </source>
</evidence>
<dbReference type="EMBL" id="JALJOT010000001">
    <property type="protein sequence ID" value="KAK9918236.1"/>
    <property type="molecule type" value="Genomic_DNA"/>
</dbReference>
<keyword evidence="8" id="KW-0472">Membrane</keyword>
<keyword evidence="5" id="KW-0653">Protein transport</keyword>
<dbReference type="PANTHER" id="PTHR12388:SF0">
    <property type="entry name" value="MITOCHONDRIAL IMPORT INNER MEMBRANE TRANSLOCASE SUBUNIT TIM16"/>
    <property type="match status" value="1"/>
</dbReference>
<feature type="signal peptide" evidence="9">
    <location>
        <begin position="1"/>
        <end position="22"/>
    </location>
</feature>
<evidence type="ECO:0000256" key="7">
    <source>
        <dbReference type="ARBA" id="ARBA00023128"/>
    </source>
</evidence>
<dbReference type="Gene3D" id="1.10.287.110">
    <property type="entry name" value="DnaJ domain"/>
    <property type="match status" value="1"/>
</dbReference>
<gene>
    <name evidence="10" type="ORF">WJX75_002449</name>
</gene>
<dbReference type="InterPro" id="IPR036869">
    <property type="entry name" value="J_dom_sf"/>
</dbReference>
<keyword evidence="6" id="KW-0811">Translocation</keyword>
<evidence type="ECO:0000256" key="8">
    <source>
        <dbReference type="ARBA" id="ARBA00023136"/>
    </source>
</evidence>
<name>A0ABR2Z2Q6_9CHLO</name>
<keyword evidence="9" id="KW-0732">Signal</keyword>